<comment type="subcellular location">
    <subcellularLocation>
        <location evidence="1">Nucleus</location>
    </subcellularLocation>
</comment>
<name>A0AA38HP05_9CUCU</name>
<dbReference type="EMBL" id="JALNTZ010000002">
    <property type="protein sequence ID" value="KAJ3663006.1"/>
    <property type="molecule type" value="Genomic_DNA"/>
</dbReference>
<dbReference type="PANTHER" id="PTHR11203">
    <property type="entry name" value="CLEAVAGE AND POLYADENYLATION SPECIFICITY FACTOR FAMILY MEMBER"/>
    <property type="match status" value="1"/>
</dbReference>
<dbReference type="InterPro" id="IPR050698">
    <property type="entry name" value="MBL"/>
</dbReference>
<dbReference type="InterPro" id="IPR021718">
    <property type="entry name" value="CPSF73-100_C"/>
</dbReference>
<dbReference type="Pfam" id="PF11718">
    <property type="entry name" value="CPSF73-100_C"/>
    <property type="match status" value="1"/>
</dbReference>
<evidence type="ECO:0000313" key="7">
    <source>
        <dbReference type="Proteomes" id="UP001168821"/>
    </source>
</evidence>
<dbReference type="GO" id="GO:0005847">
    <property type="term" value="C:mRNA cleavage and polyadenylation specificity factor complex"/>
    <property type="evidence" value="ECO:0007669"/>
    <property type="project" value="TreeGrafter"/>
</dbReference>
<dbReference type="GO" id="GO:0006398">
    <property type="term" value="P:mRNA 3'-end processing by stem-loop binding and cleavage"/>
    <property type="evidence" value="ECO:0007669"/>
    <property type="project" value="TreeGrafter"/>
</dbReference>
<protein>
    <recommendedName>
        <fullName evidence="4">Pre-mRNA 3'-end-processing endonuclease polyadenylation factor C-term domain-containing protein</fullName>
    </recommendedName>
</protein>
<dbReference type="Proteomes" id="UP001168821">
    <property type="component" value="Unassembled WGS sequence"/>
</dbReference>
<dbReference type="AlphaFoldDB" id="A0AA38HP05"/>
<comment type="caution">
    <text evidence="5">The sequence shown here is derived from an EMBL/GenBank/DDBJ whole genome shotgun (WGS) entry which is preliminary data.</text>
</comment>
<evidence type="ECO:0000259" key="4">
    <source>
        <dbReference type="SMART" id="SM01098"/>
    </source>
</evidence>
<dbReference type="GO" id="GO:0004534">
    <property type="term" value="F:5'-3' RNA exonuclease activity"/>
    <property type="evidence" value="ECO:0007669"/>
    <property type="project" value="TreeGrafter"/>
</dbReference>
<keyword evidence="3" id="KW-0539">Nucleus</keyword>
<dbReference type="EMBL" id="JALNTZ010000009">
    <property type="protein sequence ID" value="KAJ3641358.1"/>
    <property type="molecule type" value="Genomic_DNA"/>
</dbReference>
<evidence type="ECO:0000256" key="2">
    <source>
        <dbReference type="ARBA" id="ARBA00022664"/>
    </source>
</evidence>
<sequence>MRDKVLVHSEQNEMSRLKAALQREYEDDPNTTIYFHNPRNTHCVELYFRGEKTAKVMGSLAVEEPKAGNTLSGVLVKRNFNYHLLAANDLPKYTDMSMSQIMQRQSIHYSGNMGVLRHFITQVAGLLEPIAGDKKVRAFKAIDITIENKIITLEWIANPVNDMYADAIVAAILQADLLDTPIKHLSTSVKVDRMHFKECLIEMLQDMFGEDSVPKMFKGERLYVTVNDKKADIDLSNLEVTCPEDETFKQIVETAVTKLYQSLAPPQI</sequence>
<gene>
    <name evidence="6" type="ORF">Zmor_007318</name>
    <name evidence="5" type="ORF">Zmor_027869</name>
</gene>
<evidence type="ECO:0000313" key="6">
    <source>
        <dbReference type="EMBL" id="KAJ3663006.1"/>
    </source>
</evidence>
<dbReference type="SMART" id="SM01098">
    <property type="entry name" value="CPSF73-100_C"/>
    <property type="match status" value="1"/>
</dbReference>
<keyword evidence="2" id="KW-0507">mRNA processing</keyword>
<dbReference type="Gene3D" id="3.60.15.10">
    <property type="entry name" value="Ribonuclease Z/Hydroxyacylglutathione hydrolase-like"/>
    <property type="match status" value="1"/>
</dbReference>
<proteinExistence type="predicted"/>
<keyword evidence="7" id="KW-1185">Reference proteome</keyword>
<feature type="domain" description="Pre-mRNA 3'-end-processing endonuclease polyadenylation factor C-term" evidence="4">
    <location>
        <begin position="67"/>
        <end position="266"/>
    </location>
</feature>
<dbReference type="GO" id="GO:0003723">
    <property type="term" value="F:RNA binding"/>
    <property type="evidence" value="ECO:0007669"/>
    <property type="project" value="TreeGrafter"/>
</dbReference>
<evidence type="ECO:0000256" key="3">
    <source>
        <dbReference type="ARBA" id="ARBA00023242"/>
    </source>
</evidence>
<evidence type="ECO:0000256" key="1">
    <source>
        <dbReference type="ARBA" id="ARBA00004123"/>
    </source>
</evidence>
<dbReference type="PANTHER" id="PTHR11203:SF11">
    <property type="entry name" value="CLEAVAGE AND POLYADENYLATION SPECIFICITY FACTOR SUBUNIT 3"/>
    <property type="match status" value="1"/>
</dbReference>
<reference evidence="5" key="1">
    <citation type="journal article" date="2023" name="G3 (Bethesda)">
        <title>Whole genome assemblies of Zophobas morio and Tenebrio molitor.</title>
        <authorList>
            <person name="Kaur S."/>
            <person name="Stinson S.A."/>
            <person name="diCenzo G.C."/>
        </authorList>
    </citation>
    <scope>NUCLEOTIDE SEQUENCE</scope>
    <source>
        <strain evidence="5">QUZm001</strain>
    </source>
</reference>
<dbReference type="SUPFAM" id="SSF56281">
    <property type="entry name" value="Metallo-hydrolase/oxidoreductase"/>
    <property type="match status" value="1"/>
</dbReference>
<organism evidence="5 7">
    <name type="scientific">Zophobas morio</name>
    <dbReference type="NCBI Taxonomy" id="2755281"/>
    <lineage>
        <taxon>Eukaryota</taxon>
        <taxon>Metazoa</taxon>
        <taxon>Ecdysozoa</taxon>
        <taxon>Arthropoda</taxon>
        <taxon>Hexapoda</taxon>
        <taxon>Insecta</taxon>
        <taxon>Pterygota</taxon>
        <taxon>Neoptera</taxon>
        <taxon>Endopterygota</taxon>
        <taxon>Coleoptera</taxon>
        <taxon>Polyphaga</taxon>
        <taxon>Cucujiformia</taxon>
        <taxon>Tenebrionidae</taxon>
        <taxon>Zophobas</taxon>
    </lineage>
</organism>
<evidence type="ECO:0000313" key="5">
    <source>
        <dbReference type="EMBL" id="KAJ3641358.1"/>
    </source>
</evidence>
<dbReference type="InterPro" id="IPR036866">
    <property type="entry name" value="RibonucZ/Hydroxyglut_hydro"/>
</dbReference>
<dbReference type="GO" id="GO:0004521">
    <property type="term" value="F:RNA endonuclease activity"/>
    <property type="evidence" value="ECO:0007669"/>
    <property type="project" value="TreeGrafter"/>
</dbReference>
<accession>A0AA38HP05</accession>